<dbReference type="RefSeq" id="WP_189173823.1">
    <property type="nucleotide sequence ID" value="NZ_BMNG01000004.1"/>
</dbReference>
<comment type="caution">
    <text evidence="2">The sequence shown here is derived from an EMBL/GenBank/DDBJ whole genome shotgun (WGS) entry which is preliminary data.</text>
</comment>
<keyword evidence="1" id="KW-1133">Transmembrane helix</keyword>
<accession>A0ABQ2LQT8</accession>
<sequence>MSAQSPVVVEVLVLLAALIAAGAGAVAWLKLARDRRPGVAARLWLADTPYYRITHHGRNRYRVEPTESLAAYPRGSVPGASTQPELRIDVTNTRERTVSINQVELAFGTLATDGGRAPDGAPPTAPAPRIVVTFHAGHDESARTTLAAAFSLVAERSDEDAVRYATARPAAPAELEELVRRITAHPSVATAVLDVTGEPHSAFERMEVVQLRLRHGTVGYRHPVGHHVAAGESLMIPLAIGAESPVTGSAVIRLLLDGRHSLDIGRLDLRLAPPARIAVLQDDSDAGTASTHGDGEGSPR</sequence>
<keyword evidence="1" id="KW-0812">Transmembrane</keyword>
<keyword evidence="1" id="KW-0472">Membrane</keyword>
<protein>
    <submittedName>
        <fullName evidence="2">Uncharacterized protein</fullName>
    </submittedName>
</protein>
<evidence type="ECO:0000256" key="1">
    <source>
        <dbReference type="SAM" id="Phobius"/>
    </source>
</evidence>
<organism evidence="2 3">
    <name type="scientific">Streptomyces lasiicapitis</name>
    <dbReference type="NCBI Taxonomy" id="1923961"/>
    <lineage>
        <taxon>Bacteria</taxon>
        <taxon>Bacillati</taxon>
        <taxon>Actinomycetota</taxon>
        <taxon>Actinomycetes</taxon>
        <taxon>Kitasatosporales</taxon>
        <taxon>Streptomycetaceae</taxon>
        <taxon>Streptomyces</taxon>
    </lineage>
</organism>
<name>A0ABQ2LQT8_9ACTN</name>
<reference evidence="3" key="1">
    <citation type="journal article" date="2019" name="Int. J. Syst. Evol. Microbiol.">
        <title>The Global Catalogue of Microorganisms (GCM) 10K type strain sequencing project: providing services to taxonomists for standard genome sequencing and annotation.</title>
        <authorList>
            <consortium name="The Broad Institute Genomics Platform"/>
            <consortium name="The Broad Institute Genome Sequencing Center for Infectious Disease"/>
            <person name="Wu L."/>
            <person name="Ma J."/>
        </authorList>
    </citation>
    <scope>NUCLEOTIDE SEQUENCE [LARGE SCALE GENOMIC DNA]</scope>
    <source>
        <strain evidence="3">CGMCC 4.7349</strain>
    </source>
</reference>
<dbReference type="EMBL" id="BMNG01000004">
    <property type="protein sequence ID" value="GGO42200.1"/>
    <property type="molecule type" value="Genomic_DNA"/>
</dbReference>
<keyword evidence="3" id="KW-1185">Reference proteome</keyword>
<feature type="transmembrane region" description="Helical" evidence="1">
    <location>
        <begin position="6"/>
        <end position="29"/>
    </location>
</feature>
<evidence type="ECO:0000313" key="2">
    <source>
        <dbReference type="EMBL" id="GGO42200.1"/>
    </source>
</evidence>
<dbReference type="Proteomes" id="UP000656881">
    <property type="component" value="Unassembled WGS sequence"/>
</dbReference>
<gene>
    <name evidence="2" type="ORF">GCM10012286_23190</name>
</gene>
<evidence type="ECO:0000313" key="3">
    <source>
        <dbReference type="Proteomes" id="UP000656881"/>
    </source>
</evidence>
<proteinExistence type="predicted"/>